<sequence>MRDASGVDCSGLVQLAFSDLGISVPRVAADQGTLGVSVSDLSEAQPGDLLIFRDGAHIGIYLGNNQMIHSPSPGESVEISEVYNTPTSIRRVFQSATSDQVTTSSTSSSTSASALASLLESVGSTGYETYASTILSGLLSGTSLTSSQSSD</sequence>
<evidence type="ECO:0000256" key="1">
    <source>
        <dbReference type="ARBA" id="ARBA00007074"/>
    </source>
</evidence>
<dbReference type="AlphaFoldDB" id="A0A060CJK8"/>
<proteinExistence type="inferred from homology"/>
<comment type="similarity">
    <text evidence="1">Belongs to the peptidase C40 family.</text>
</comment>
<dbReference type="InterPro" id="IPR000064">
    <property type="entry name" value="NLP_P60_dom"/>
</dbReference>
<keyword evidence="4" id="KW-0788">Thiol protease</keyword>
<dbReference type="InterPro" id="IPR038765">
    <property type="entry name" value="Papain-like_cys_pep_sf"/>
</dbReference>
<name>A0A060CJK8_9PSEU</name>
<evidence type="ECO:0000256" key="4">
    <source>
        <dbReference type="ARBA" id="ARBA00022807"/>
    </source>
</evidence>
<keyword evidence="2" id="KW-0645">Protease</keyword>
<dbReference type="SUPFAM" id="SSF54001">
    <property type="entry name" value="Cysteine proteinases"/>
    <property type="match status" value="1"/>
</dbReference>
<evidence type="ECO:0000259" key="5">
    <source>
        <dbReference type="PROSITE" id="PS51935"/>
    </source>
</evidence>
<dbReference type="Gene3D" id="3.90.1720.10">
    <property type="entry name" value="endopeptidase domain like (from Nostoc punctiforme)"/>
    <property type="match status" value="1"/>
</dbReference>
<dbReference type="PROSITE" id="PS51935">
    <property type="entry name" value="NLPC_P60"/>
    <property type="match status" value="1"/>
</dbReference>
<organism evidence="6">
    <name type="scientific">uncultured Actinosynnema sp</name>
    <dbReference type="NCBI Taxonomy" id="905025"/>
    <lineage>
        <taxon>Bacteria</taxon>
        <taxon>Bacillati</taxon>
        <taxon>Actinomycetota</taxon>
        <taxon>Actinomycetes</taxon>
        <taxon>Pseudonocardiales</taxon>
        <taxon>Pseudonocardiaceae</taxon>
        <taxon>Actinosynnema</taxon>
        <taxon>environmental samples</taxon>
    </lineage>
</organism>
<feature type="non-terminal residue" evidence="6">
    <location>
        <position position="151"/>
    </location>
</feature>
<protein>
    <submittedName>
        <fullName evidence="6">NLPC_P60</fullName>
    </submittedName>
</protein>
<evidence type="ECO:0000256" key="2">
    <source>
        <dbReference type="ARBA" id="ARBA00022670"/>
    </source>
</evidence>
<dbReference type="InterPro" id="IPR051794">
    <property type="entry name" value="PG_Endopeptidase_C40"/>
</dbReference>
<dbReference type="GO" id="GO:0006508">
    <property type="term" value="P:proteolysis"/>
    <property type="evidence" value="ECO:0007669"/>
    <property type="project" value="UniProtKB-KW"/>
</dbReference>
<evidence type="ECO:0000313" key="6">
    <source>
        <dbReference type="EMBL" id="AIA95167.1"/>
    </source>
</evidence>
<keyword evidence="3" id="KW-0378">Hydrolase</keyword>
<dbReference type="EMBL" id="KF127807">
    <property type="protein sequence ID" value="AIA95167.1"/>
    <property type="molecule type" value="Genomic_DNA"/>
</dbReference>
<dbReference type="PANTHER" id="PTHR47359">
    <property type="entry name" value="PEPTIDOGLYCAN DL-ENDOPEPTIDASE CWLO"/>
    <property type="match status" value="1"/>
</dbReference>
<reference evidence="6" key="1">
    <citation type="journal article" date="2013" name="Environ. Microbiol.">
        <title>Seasonally variable intestinal metagenomes of the red palm weevil (Rhynchophorus ferrugineus).</title>
        <authorList>
            <person name="Jia S."/>
            <person name="Zhang X."/>
            <person name="Zhang G."/>
            <person name="Yin A."/>
            <person name="Zhang S."/>
            <person name="Li F."/>
            <person name="Wang L."/>
            <person name="Zhao D."/>
            <person name="Yun Q."/>
            <person name="Tala"/>
            <person name="Wang J."/>
            <person name="Sun G."/>
            <person name="Baabdullah M."/>
            <person name="Yu X."/>
            <person name="Hu S."/>
            <person name="Al-Mssallem I.S."/>
            <person name="Yu J."/>
        </authorList>
    </citation>
    <scope>NUCLEOTIDE SEQUENCE</scope>
</reference>
<accession>A0A060CJK8</accession>
<evidence type="ECO:0000256" key="3">
    <source>
        <dbReference type="ARBA" id="ARBA00022801"/>
    </source>
</evidence>
<dbReference type="GO" id="GO:0008234">
    <property type="term" value="F:cysteine-type peptidase activity"/>
    <property type="evidence" value="ECO:0007669"/>
    <property type="project" value="UniProtKB-KW"/>
</dbReference>
<feature type="domain" description="NlpC/P60" evidence="5">
    <location>
        <begin position="1"/>
        <end position="99"/>
    </location>
</feature>
<dbReference type="PANTHER" id="PTHR47359:SF3">
    <property type="entry name" value="NLP_P60 DOMAIN-CONTAINING PROTEIN-RELATED"/>
    <property type="match status" value="1"/>
</dbReference>
<dbReference type="Pfam" id="PF00877">
    <property type="entry name" value="NLPC_P60"/>
    <property type="match status" value="1"/>
</dbReference>